<feature type="transmembrane region" description="Helical" evidence="9">
    <location>
        <begin position="169"/>
        <end position="189"/>
    </location>
</feature>
<dbReference type="NCBIfam" id="TIGR01494">
    <property type="entry name" value="ATPase_P-type"/>
    <property type="match status" value="2"/>
</dbReference>
<keyword evidence="5" id="KW-0067">ATP-binding</keyword>
<dbReference type="InterPro" id="IPR050510">
    <property type="entry name" value="Cation_transp_ATPase_P-type"/>
</dbReference>
<dbReference type="InterPro" id="IPR001757">
    <property type="entry name" value="P_typ_ATPase"/>
</dbReference>
<dbReference type="InterPro" id="IPR059000">
    <property type="entry name" value="ATPase_P-type_domA"/>
</dbReference>
<comment type="subcellular location">
    <subcellularLocation>
        <location evidence="1">Cell membrane</location>
        <topology evidence="1">Multi-pass membrane protein</topology>
    </subcellularLocation>
</comment>
<dbReference type="SUPFAM" id="SSF81665">
    <property type="entry name" value="Calcium ATPase, transmembrane domain M"/>
    <property type="match status" value="1"/>
</dbReference>
<feature type="transmembrane region" description="Helical" evidence="9">
    <location>
        <begin position="134"/>
        <end position="157"/>
    </location>
</feature>
<protein>
    <recommendedName>
        <fullName evidence="10">Cation-transporting P-type ATPase N-terminal domain-containing protein</fullName>
    </recommendedName>
</protein>
<reference evidence="11 12" key="1">
    <citation type="submission" date="2024-04" db="EMBL/GenBank/DDBJ databases">
        <title>Symmetric and asymmetric DNA N6-adenine methylation regulates different biological responses in Mucorales.</title>
        <authorList>
            <consortium name="Lawrence Berkeley National Laboratory"/>
            <person name="Lax C."/>
            <person name="Mondo S.J."/>
            <person name="Osorio-Concepcion M."/>
            <person name="Muszewska A."/>
            <person name="Corrochano-Luque M."/>
            <person name="Gutierrez G."/>
            <person name="Riley R."/>
            <person name="Lipzen A."/>
            <person name="Guo J."/>
            <person name="Hundley H."/>
            <person name="Amirebrahimi M."/>
            <person name="Ng V."/>
            <person name="Lorenzo-Gutierrez D."/>
            <person name="Binder U."/>
            <person name="Yang J."/>
            <person name="Song Y."/>
            <person name="Canovas D."/>
            <person name="Navarro E."/>
            <person name="Freitag M."/>
            <person name="Gabaldon T."/>
            <person name="Grigoriev I.V."/>
            <person name="Corrochano L.M."/>
            <person name="Nicolas F.E."/>
            <person name="Garre V."/>
        </authorList>
    </citation>
    <scope>NUCLEOTIDE SEQUENCE [LARGE SCALE GENOMIC DNA]</scope>
    <source>
        <strain evidence="11 12">L51</strain>
    </source>
</reference>
<keyword evidence="2" id="KW-1003">Cell membrane</keyword>
<evidence type="ECO:0000313" key="11">
    <source>
        <dbReference type="EMBL" id="KAL0077365.1"/>
    </source>
</evidence>
<dbReference type="InterPro" id="IPR023214">
    <property type="entry name" value="HAD_sf"/>
</dbReference>
<dbReference type="InterPro" id="IPR008250">
    <property type="entry name" value="ATPase_P-typ_transduc_dom_A_sf"/>
</dbReference>
<evidence type="ECO:0000313" key="12">
    <source>
        <dbReference type="Proteomes" id="UP001448207"/>
    </source>
</evidence>
<evidence type="ECO:0000256" key="6">
    <source>
        <dbReference type="ARBA" id="ARBA00022967"/>
    </source>
</evidence>
<feature type="transmembrane region" description="Helical" evidence="9">
    <location>
        <begin position="1045"/>
        <end position="1064"/>
    </location>
</feature>
<evidence type="ECO:0000256" key="3">
    <source>
        <dbReference type="ARBA" id="ARBA00022692"/>
    </source>
</evidence>
<dbReference type="SUPFAM" id="SSF81653">
    <property type="entry name" value="Calcium ATPase, transduction domain A"/>
    <property type="match status" value="1"/>
</dbReference>
<dbReference type="PANTHER" id="PTHR43294">
    <property type="entry name" value="SODIUM/POTASSIUM-TRANSPORTING ATPASE SUBUNIT ALPHA"/>
    <property type="match status" value="1"/>
</dbReference>
<dbReference type="SMART" id="SM00831">
    <property type="entry name" value="Cation_ATPase_N"/>
    <property type="match status" value="1"/>
</dbReference>
<dbReference type="SFLD" id="SFLDF00027">
    <property type="entry name" value="p-type_atpase"/>
    <property type="match status" value="1"/>
</dbReference>
<dbReference type="Gene3D" id="2.70.150.10">
    <property type="entry name" value="Calcium-transporting ATPase, cytoplasmic transduction domain A"/>
    <property type="match status" value="1"/>
</dbReference>
<evidence type="ECO:0000256" key="9">
    <source>
        <dbReference type="SAM" id="Phobius"/>
    </source>
</evidence>
<dbReference type="InterPro" id="IPR004014">
    <property type="entry name" value="ATPase_P-typ_cation-transptr_N"/>
</dbReference>
<evidence type="ECO:0000256" key="5">
    <source>
        <dbReference type="ARBA" id="ARBA00022840"/>
    </source>
</evidence>
<dbReference type="PRINTS" id="PR00119">
    <property type="entry name" value="CATATPASE"/>
</dbReference>
<dbReference type="InterPro" id="IPR018303">
    <property type="entry name" value="ATPase_P-typ_P_site"/>
</dbReference>
<feature type="transmembrane region" description="Helical" evidence="9">
    <location>
        <begin position="332"/>
        <end position="354"/>
    </location>
</feature>
<dbReference type="SUPFAM" id="SSF56784">
    <property type="entry name" value="HAD-like"/>
    <property type="match status" value="1"/>
</dbReference>
<dbReference type="Gene3D" id="3.40.1110.10">
    <property type="entry name" value="Calcium-transporting ATPase, cytoplasmic domain N"/>
    <property type="match status" value="1"/>
</dbReference>
<dbReference type="SFLD" id="SFLDS00003">
    <property type="entry name" value="Haloacid_Dehalogenase"/>
    <property type="match status" value="1"/>
</dbReference>
<keyword evidence="7 9" id="KW-1133">Transmembrane helix</keyword>
<dbReference type="InterPro" id="IPR023299">
    <property type="entry name" value="ATPase_P-typ_cyto_dom_N"/>
</dbReference>
<keyword evidence="3 9" id="KW-0812">Transmembrane</keyword>
<accession>A0ABR3ANV6</accession>
<evidence type="ECO:0000256" key="1">
    <source>
        <dbReference type="ARBA" id="ARBA00004651"/>
    </source>
</evidence>
<dbReference type="Pfam" id="PF13246">
    <property type="entry name" value="Cation_ATPase"/>
    <property type="match status" value="1"/>
</dbReference>
<organism evidence="11 12">
    <name type="scientific">Phycomyces blakesleeanus</name>
    <dbReference type="NCBI Taxonomy" id="4837"/>
    <lineage>
        <taxon>Eukaryota</taxon>
        <taxon>Fungi</taxon>
        <taxon>Fungi incertae sedis</taxon>
        <taxon>Mucoromycota</taxon>
        <taxon>Mucoromycotina</taxon>
        <taxon>Mucoromycetes</taxon>
        <taxon>Mucorales</taxon>
        <taxon>Phycomycetaceae</taxon>
        <taxon>Phycomyces</taxon>
    </lineage>
</organism>
<evidence type="ECO:0000256" key="4">
    <source>
        <dbReference type="ARBA" id="ARBA00022741"/>
    </source>
</evidence>
<dbReference type="Pfam" id="PF00122">
    <property type="entry name" value="E1-E2_ATPase"/>
    <property type="match status" value="1"/>
</dbReference>
<dbReference type="PROSITE" id="PS00154">
    <property type="entry name" value="ATPASE_E1_E2"/>
    <property type="match status" value="1"/>
</dbReference>
<dbReference type="PRINTS" id="PR00121">
    <property type="entry name" value="NAKATPASE"/>
</dbReference>
<feature type="transmembrane region" description="Helical" evidence="9">
    <location>
        <begin position="369"/>
        <end position="395"/>
    </location>
</feature>
<evidence type="ECO:0000256" key="8">
    <source>
        <dbReference type="ARBA" id="ARBA00023136"/>
    </source>
</evidence>
<dbReference type="Gene3D" id="3.40.50.1000">
    <property type="entry name" value="HAD superfamily/HAD-like"/>
    <property type="match status" value="1"/>
</dbReference>
<dbReference type="Pfam" id="PF00690">
    <property type="entry name" value="Cation_ATPase_N"/>
    <property type="match status" value="1"/>
</dbReference>
<dbReference type="InterPro" id="IPR044492">
    <property type="entry name" value="P_typ_ATPase_HD_dom"/>
</dbReference>
<dbReference type="Proteomes" id="UP001448207">
    <property type="component" value="Unassembled WGS sequence"/>
</dbReference>
<feature type="domain" description="Cation-transporting P-type ATPase N-terminal" evidence="10">
    <location>
        <begin position="85"/>
        <end position="158"/>
    </location>
</feature>
<proteinExistence type="predicted"/>
<sequence>MSSNKKDIEEGVEHTRVIHFEDAEIKRDGANLSHIPLHGRTGTHESAGQVIIAYRTLSITVSENQTKGKTKAKKNDLSEDLTNVNYHNLSILELSQQYSTSIERGLDKEQATKRSAQYGKNAISPPPSNWGKKLFNYFFGGFCSLLWFASIICWISWKPLGNPNPAPLNLALAVILMFVVFLQAFFNAWQDWSTNRVMHSINNMLPTQTLVQRENNVITIDAVGLVPGDIVHVKMGNKIPADLRLIEVSDDLKFDRSVLTGESEAIPGTVDATDSNVLESHNVAMMGTHCLNGSAVGVVVAIGDNTLMGRIARLSLADNGARTLLQIEILRFVIIIAVLSITVGAACIITWAAWLRVSYPDFLTVSNALIAVISVIVAFVPEGMPVAVTLCLTLIANRMKRNNVLCKVLTTVETLGSVNVLCSDKTGTLTENKMFVSDACIYNEYLASHVCRDVLVQRDIEVVNKYALSHQVGHLQAVSALCNGSRFDPETMHEQVRLRKTFGDATDSAILRFAEQTNPSSTVADCREKSEKIFEIPFNSKNKWMLTIHRPFHPDMANALSSNTTHVSTDDWVLICKGAPDVLMNRCTHVILPDGVEEPLTDKRRELLEEVQTRWANDGKRVLLLARRVIKASDTPNNIQAGTSSFGAWATQMNQNLVVIGLLAIVDPPRADSAETVKICRRAGIRFYMVTGDFPTTAAAIARQIGIFTTAHPKTIKDLDPSRPIDQIPRYIQTEFNNSSSIELTQKGSSETTLEDSTSLLLSGTDLITLNDNQWEQVCQFEEIVFARTSPDQKLRIIKEFQKRDNVVAMTGDGVNDAPSLKAADVGVAMGGGSDVAIEAADMVLLDQFSSIIAAIENGRLVFDNLKKVILYLLPAGSWSELWPVVVNIFFGSPQTLSSFQMIVICVLTDLMPSMALMMEKPEAGLLTRLPRRPKQDRLVNARLLMQAYGFIGIMEMASSMFMFYLYLGMNGLPPNKVFFSFSNFNSPDGYMGYTASEISSLLYTAQSIYFVNLVICQWGNVLSTRTRRLSLFQTNPLWGPSQNLYLFAAMIGSLIIALIILYVPVFNTYLQTSPIPVKFWFIPFGWAGMIMAADETRKFLARTYPKGFFGKLAW</sequence>
<keyword evidence="12" id="KW-1185">Reference proteome</keyword>
<keyword evidence="6" id="KW-1278">Translocase</keyword>
<name>A0ABR3ANV6_PHYBL</name>
<dbReference type="EMBL" id="JBCLYO010000028">
    <property type="protein sequence ID" value="KAL0077365.1"/>
    <property type="molecule type" value="Genomic_DNA"/>
</dbReference>
<gene>
    <name evidence="11" type="ORF">J3Q64DRAFT_1815816</name>
</gene>
<dbReference type="Gene3D" id="1.20.1110.10">
    <property type="entry name" value="Calcium-transporting ATPase, transmembrane domain"/>
    <property type="match status" value="1"/>
</dbReference>
<feature type="transmembrane region" description="Helical" evidence="9">
    <location>
        <begin position="1002"/>
        <end position="1024"/>
    </location>
</feature>
<dbReference type="SFLD" id="SFLDG00002">
    <property type="entry name" value="C1.7:_P-type_atpase_like"/>
    <property type="match status" value="1"/>
</dbReference>
<dbReference type="InterPro" id="IPR023298">
    <property type="entry name" value="ATPase_P-typ_TM_dom_sf"/>
</dbReference>
<comment type="caution">
    <text evidence="11">The sequence shown here is derived from an EMBL/GenBank/DDBJ whole genome shotgun (WGS) entry which is preliminary data.</text>
</comment>
<evidence type="ECO:0000259" key="10">
    <source>
        <dbReference type="SMART" id="SM00831"/>
    </source>
</evidence>
<dbReference type="Pfam" id="PF00689">
    <property type="entry name" value="Cation_ATPase_C"/>
    <property type="match status" value="1"/>
</dbReference>
<keyword evidence="8 9" id="KW-0472">Membrane</keyword>
<dbReference type="PANTHER" id="PTHR43294:SF21">
    <property type="entry name" value="CATION TRANSPORTING ATPASE"/>
    <property type="match status" value="1"/>
</dbReference>
<evidence type="ECO:0000256" key="2">
    <source>
        <dbReference type="ARBA" id="ARBA00022475"/>
    </source>
</evidence>
<dbReference type="InterPro" id="IPR006068">
    <property type="entry name" value="ATPase_P-typ_cation-transptr_C"/>
</dbReference>
<dbReference type="SUPFAM" id="SSF81660">
    <property type="entry name" value="Metal cation-transporting ATPase, ATP-binding domain N"/>
    <property type="match status" value="1"/>
</dbReference>
<dbReference type="Pfam" id="PF00702">
    <property type="entry name" value="Hydrolase"/>
    <property type="match status" value="1"/>
</dbReference>
<evidence type="ECO:0000256" key="7">
    <source>
        <dbReference type="ARBA" id="ARBA00022989"/>
    </source>
</evidence>
<keyword evidence="4" id="KW-0547">Nucleotide-binding</keyword>
<feature type="transmembrane region" description="Helical" evidence="9">
    <location>
        <begin position="940"/>
        <end position="968"/>
    </location>
</feature>
<dbReference type="InterPro" id="IPR036412">
    <property type="entry name" value="HAD-like_sf"/>
</dbReference>
<feature type="transmembrane region" description="Helical" evidence="9">
    <location>
        <begin position="1076"/>
        <end position="1094"/>
    </location>
</feature>